<dbReference type="CDD" id="cd05917">
    <property type="entry name" value="FACL_like_2"/>
    <property type="match status" value="1"/>
</dbReference>
<dbReference type="PANTHER" id="PTHR43201:SF5">
    <property type="entry name" value="MEDIUM-CHAIN ACYL-COA LIGASE ACSF2, MITOCHONDRIAL"/>
    <property type="match status" value="1"/>
</dbReference>
<comment type="function">
    <text evidence="3">Acyl-CoA synthases catalyze the initial reaction in fatty acid metabolism, by forming a thioester with CoA. Has some preference toward medium-chain substrates. Plays a role in adipocyte differentiation.</text>
</comment>
<comment type="caution">
    <text evidence="10">The sequence shown here is derived from an EMBL/GenBank/DDBJ whole genome shotgun (WGS) entry which is preliminary data.</text>
</comment>
<proteinExistence type="inferred from homology"/>
<comment type="catalytic activity">
    <reaction evidence="7">
        <text>a medium-chain fatty acid + ATP + CoA = a medium-chain fatty acyl-CoA + AMP + diphosphate</text>
        <dbReference type="Rhea" id="RHEA:48340"/>
        <dbReference type="ChEBI" id="CHEBI:30616"/>
        <dbReference type="ChEBI" id="CHEBI:33019"/>
        <dbReference type="ChEBI" id="CHEBI:57287"/>
        <dbReference type="ChEBI" id="CHEBI:59558"/>
        <dbReference type="ChEBI" id="CHEBI:90546"/>
        <dbReference type="ChEBI" id="CHEBI:456215"/>
        <dbReference type="EC" id="6.2.1.2"/>
    </reaction>
</comment>
<protein>
    <recommendedName>
        <fullName evidence="5">Medium-chain acyl-CoA ligase ACSF2, mitochondrial</fullName>
        <ecNumber evidence="4">6.2.1.2</ecNumber>
    </recommendedName>
</protein>
<evidence type="ECO:0000259" key="8">
    <source>
        <dbReference type="Pfam" id="PF00501"/>
    </source>
</evidence>
<dbReference type="PROSITE" id="PS00455">
    <property type="entry name" value="AMP_BINDING"/>
    <property type="match status" value="1"/>
</dbReference>
<evidence type="ECO:0000256" key="7">
    <source>
        <dbReference type="ARBA" id="ARBA00048277"/>
    </source>
</evidence>
<dbReference type="FunFam" id="3.40.50.12780:FF:000003">
    <property type="entry name" value="Long-chain-fatty-acid--CoA ligase FadD"/>
    <property type="match status" value="1"/>
</dbReference>
<dbReference type="InterPro" id="IPR020845">
    <property type="entry name" value="AMP-binding_CS"/>
</dbReference>
<dbReference type="Proteomes" id="UP000678393">
    <property type="component" value="Unassembled WGS sequence"/>
</dbReference>
<dbReference type="InterPro" id="IPR000873">
    <property type="entry name" value="AMP-dep_synth/lig_dom"/>
</dbReference>
<comment type="similarity">
    <text evidence="1">Belongs to the ATP-dependent AMP-binding enzyme family.</text>
</comment>
<evidence type="ECO:0000256" key="1">
    <source>
        <dbReference type="ARBA" id="ARBA00006432"/>
    </source>
</evidence>
<gene>
    <name evidence="10" type="ORF">CUNI_LOCUS22040</name>
</gene>
<dbReference type="Pfam" id="PF00501">
    <property type="entry name" value="AMP-binding"/>
    <property type="match status" value="1"/>
</dbReference>
<evidence type="ECO:0000256" key="3">
    <source>
        <dbReference type="ARBA" id="ARBA00037247"/>
    </source>
</evidence>
<comment type="catalytic activity">
    <reaction evidence="6">
        <text>octanoate + ATP + CoA = octanoyl-CoA + AMP + diphosphate</text>
        <dbReference type="Rhea" id="RHEA:33631"/>
        <dbReference type="ChEBI" id="CHEBI:25646"/>
        <dbReference type="ChEBI" id="CHEBI:30616"/>
        <dbReference type="ChEBI" id="CHEBI:33019"/>
        <dbReference type="ChEBI" id="CHEBI:57287"/>
        <dbReference type="ChEBI" id="CHEBI:57386"/>
        <dbReference type="ChEBI" id="CHEBI:456215"/>
    </reaction>
</comment>
<dbReference type="FunFam" id="3.30.300.30:FF:000008">
    <property type="entry name" value="2,3-dihydroxybenzoate-AMP ligase"/>
    <property type="match status" value="1"/>
</dbReference>
<dbReference type="EC" id="6.2.1.2" evidence="4"/>
<dbReference type="OrthoDB" id="10253115at2759"/>
<dbReference type="PANTHER" id="PTHR43201">
    <property type="entry name" value="ACYL-COA SYNTHETASE"/>
    <property type="match status" value="1"/>
</dbReference>
<evidence type="ECO:0000313" key="10">
    <source>
        <dbReference type="EMBL" id="CAG5136482.1"/>
    </source>
</evidence>
<evidence type="ECO:0000256" key="5">
    <source>
        <dbReference type="ARBA" id="ARBA00039638"/>
    </source>
</evidence>
<evidence type="ECO:0000313" key="11">
    <source>
        <dbReference type="Proteomes" id="UP000678393"/>
    </source>
</evidence>
<dbReference type="InterPro" id="IPR025110">
    <property type="entry name" value="AMP-bd_C"/>
</dbReference>
<dbReference type="InterPro" id="IPR045851">
    <property type="entry name" value="AMP-bd_C_sf"/>
</dbReference>
<accession>A0A8S4A8H2</accession>
<keyword evidence="2" id="KW-0436">Ligase</keyword>
<feature type="domain" description="AMP-dependent synthetase/ligase" evidence="8">
    <location>
        <begin position="35"/>
        <end position="426"/>
    </location>
</feature>
<evidence type="ECO:0000256" key="2">
    <source>
        <dbReference type="ARBA" id="ARBA00022598"/>
    </source>
</evidence>
<dbReference type="GO" id="GO:0031956">
    <property type="term" value="F:medium-chain fatty acid-CoA ligase activity"/>
    <property type="evidence" value="ECO:0007669"/>
    <property type="project" value="UniProtKB-EC"/>
</dbReference>
<dbReference type="AlphaFoldDB" id="A0A8S4A8H2"/>
<dbReference type="Gene3D" id="3.30.300.30">
    <property type="match status" value="1"/>
</dbReference>
<sequence>SDVQSDTKTTNTQWSYVHGASTIRLLGATIGQRIQEIVERHPDRTAAVFFKDGVTLTFADMLAKVDMLAAGFRSLGLSQGDRVGIWGPNSVEWLLTQYAAARAGLILVNVNPAYRTQELEYALRKAGCKLLVAANSFKGSDYVAMLREIIPELDVLAPGNAISSKVLPDLKYILTMGPAKHSGTFRFDDVLTIASPSQRQSIIDLQDQLQFDDPISIQFTSGTTGSPKGATLSHHNILNNSYFSGFRCGYHEHESSICVPVPLYHCFGMVVGCMQMISHAATIVFPSPTFDPGYTLKAVEEQKCTSLLGVPSMFIDILNHPSCAGTNFSSLYTGVMSASPCPITLCRAVVEQMNMHRFTVCYGSTETSPVSFQTTGDSSLDQRVSTVGKVMDHIEGKIIDADGRIVPIGSQGELCTRGPNNMIGYWEDPEKTSKAITPDRWYHTGDLAVFSADGYCSIVGRIKDMLIRGGENIYPLEIEQVLYKHPKIKDVQVIGVPDERLGEQVCAWIVIKPGMNLTENEVREFCSDKMARFKIPKYILFVDSFPTTVTGKIQKFVMREESIKRLNLPLN</sequence>
<dbReference type="InterPro" id="IPR042099">
    <property type="entry name" value="ANL_N_sf"/>
</dbReference>
<name>A0A8S4A8H2_9EUPU</name>
<dbReference type="SUPFAM" id="SSF56801">
    <property type="entry name" value="Acetyl-CoA synthetase-like"/>
    <property type="match status" value="1"/>
</dbReference>
<reference evidence="10" key="1">
    <citation type="submission" date="2021-04" db="EMBL/GenBank/DDBJ databases">
        <authorList>
            <consortium name="Molecular Ecology Group"/>
        </authorList>
    </citation>
    <scope>NUCLEOTIDE SEQUENCE</scope>
</reference>
<dbReference type="GO" id="GO:0006631">
    <property type="term" value="P:fatty acid metabolic process"/>
    <property type="evidence" value="ECO:0007669"/>
    <property type="project" value="TreeGrafter"/>
</dbReference>
<feature type="domain" description="AMP-binding enzyme C-terminal" evidence="9">
    <location>
        <begin position="477"/>
        <end position="552"/>
    </location>
</feature>
<evidence type="ECO:0000256" key="6">
    <source>
        <dbReference type="ARBA" id="ARBA00047319"/>
    </source>
</evidence>
<organism evidence="10 11">
    <name type="scientific">Candidula unifasciata</name>
    <dbReference type="NCBI Taxonomy" id="100452"/>
    <lineage>
        <taxon>Eukaryota</taxon>
        <taxon>Metazoa</taxon>
        <taxon>Spiralia</taxon>
        <taxon>Lophotrochozoa</taxon>
        <taxon>Mollusca</taxon>
        <taxon>Gastropoda</taxon>
        <taxon>Heterobranchia</taxon>
        <taxon>Euthyneura</taxon>
        <taxon>Panpulmonata</taxon>
        <taxon>Eupulmonata</taxon>
        <taxon>Stylommatophora</taxon>
        <taxon>Helicina</taxon>
        <taxon>Helicoidea</taxon>
        <taxon>Geomitridae</taxon>
        <taxon>Candidula</taxon>
    </lineage>
</organism>
<evidence type="ECO:0000256" key="4">
    <source>
        <dbReference type="ARBA" id="ARBA00039009"/>
    </source>
</evidence>
<keyword evidence="11" id="KW-1185">Reference proteome</keyword>
<feature type="non-terminal residue" evidence="10">
    <location>
        <position position="1"/>
    </location>
</feature>
<dbReference type="Gene3D" id="3.40.50.12780">
    <property type="entry name" value="N-terminal domain of ligase-like"/>
    <property type="match status" value="1"/>
</dbReference>
<dbReference type="Pfam" id="PF13193">
    <property type="entry name" value="AMP-binding_C"/>
    <property type="match status" value="1"/>
</dbReference>
<evidence type="ECO:0000259" key="9">
    <source>
        <dbReference type="Pfam" id="PF13193"/>
    </source>
</evidence>
<dbReference type="EMBL" id="CAJHNH020008537">
    <property type="protein sequence ID" value="CAG5136482.1"/>
    <property type="molecule type" value="Genomic_DNA"/>
</dbReference>